<dbReference type="Pfam" id="PF01494">
    <property type="entry name" value="FAD_binding_3"/>
    <property type="match status" value="1"/>
</dbReference>
<evidence type="ECO:0000256" key="3">
    <source>
        <dbReference type="ARBA" id="ARBA00022827"/>
    </source>
</evidence>
<dbReference type="GO" id="GO:0004497">
    <property type="term" value="F:monooxygenase activity"/>
    <property type="evidence" value="ECO:0007669"/>
    <property type="project" value="InterPro"/>
</dbReference>
<dbReference type="SUPFAM" id="SSF51905">
    <property type="entry name" value="FAD/NAD(P)-binding domain"/>
    <property type="match status" value="1"/>
</dbReference>
<proteinExistence type="inferred from homology"/>
<organism evidence="8 9">
    <name type="scientific">Entomortierella parvispora</name>
    <dbReference type="NCBI Taxonomy" id="205924"/>
    <lineage>
        <taxon>Eukaryota</taxon>
        <taxon>Fungi</taxon>
        <taxon>Fungi incertae sedis</taxon>
        <taxon>Mucoromycota</taxon>
        <taxon>Mortierellomycotina</taxon>
        <taxon>Mortierellomycetes</taxon>
        <taxon>Mortierellales</taxon>
        <taxon>Mortierellaceae</taxon>
        <taxon>Entomortierella</taxon>
    </lineage>
</organism>
<comment type="similarity">
    <text evidence="1">Belongs to the paxM FAD-dependent monooxygenase family.</text>
</comment>
<keyword evidence="2" id="KW-0285">Flavoprotein</keyword>
<evidence type="ECO:0000259" key="7">
    <source>
        <dbReference type="Pfam" id="PF01494"/>
    </source>
</evidence>
<reference evidence="8" key="1">
    <citation type="submission" date="2021-11" db="EMBL/GenBank/DDBJ databases">
        <authorList>
            <person name="Herlambang A."/>
            <person name="Guo Y."/>
            <person name="Takashima Y."/>
            <person name="Nishizawa T."/>
        </authorList>
    </citation>
    <scope>NUCLEOTIDE SEQUENCE</scope>
    <source>
        <strain evidence="8">E1425</strain>
    </source>
</reference>
<gene>
    <name evidence="8" type="ORF">EMPS_08570</name>
</gene>
<protein>
    <recommendedName>
        <fullName evidence="7">FAD-binding domain-containing protein</fullName>
    </recommendedName>
</protein>
<accession>A0A9P3LZ78</accession>
<reference evidence="8" key="2">
    <citation type="journal article" date="2022" name="Microbiol. Resour. Announc.">
        <title>Whole-Genome Sequence of Entomortierella parvispora E1425, a Mucoromycotan Fungus Associated with Burkholderiaceae-Related Endosymbiotic Bacteria.</title>
        <authorList>
            <person name="Herlambang A."/>
            <person name="Guo Y."/>
            <person name="Takashima Y."/>
            <person name="Narisawa K."/>
            <person name="Ohta H."/>
            <person name="Nishizawa T."/>
        </authorList>
    </citation>
    <scope>NUCLEOTIDE SEQUENCE</scope>
    <source>
        <strain evidence="8">E1425</strain>
    </source>
</reference>
<comment type="caution">
    <text evidence="8">The sequence shown here is derived from an EMBL/GenBank/DDBJ whole genome shotgun (WGS) entry which is preliminary data.</text>
</comment>
<dbReference type="Gene3D" id="3.50.50.60">
    <property type="entry name" value="FAD/NAD(P)-binding domain"/>
    <property type="match status" value="2"/>
</dbReference>
<dbReference type="PANTHER" id="PTHR47356">
    <property type="entry name" value="FAD-DEPENDENT MONOOXYGENASE ASQG-RELATED"/>
    <property type="match status" value="1"/>
</dbReference>
<evidence type="ECO:0000256" key="4">
    <source>
        <dbReference type="ARBA" id="ARBA00023002"/>
    </source>
</evidence>
<keyword evidence="9" id="KW-1185">Reference proteome</keyword>
<keyword evidence="6" id="KW-0472">Membrane</keyword>
<name>A0A9P3LZ78_9FUNG</name>
<evidence type="ECO:0000313" key="9">
    <source>
        <dbReference type="Proteomes" id="UP000827284"/>
    </source>
</evidence>
<evidence type="ECO:0000256" key="2">
    <source>
        <dbReference type="ARBA" id="ARBA00022630"/>
    </source>
</evidence>
<keyword evidence="6" id="KW-0812">Transmembrane</keyword>
<dbReference type="InterPro" id="IPR036188">
    <property type="entry name" value="FAD/NAD-bd_sf"/>
</dbReference>
<dbReference type="PANTHER" id="PTHR47356:SF2">
    <property type="entry name" value="FAD-BINDING DOMAIN-CONTAINING PROTEIN-RELATED"/>
    <property type="match status" value="1"/>
</dbReference>
<keyword evidence="4" id="KW-0560">Oxidoreductase</keyword>
<dbReference type="PRINTS" id="PR00420">
    <property type="entry name" value="RNGMNOXGNASE"/>
</dbReference>
<evidence type="ECO:0000313" key="8">
    <source>
        <dbReference type="EMBL" id="GJJ76211.1"/>
    </source>
</evidence>
<dbReference type="InterPro" id="IPR050562">
    <property type="entry name" value="FAD_mOase_fung"/>
</dbReference>
<evidence type="ECO:0000256" key="1">
    <source>
        <dbReference type="ARBA" id="ARBA00007992"/>
    </source>
</evidence>
<evidence type="ECO:0000256" key="6">
    <source>
        <dbReference type="SAM" id="Phobius"/>
    </source>
</evidence>
<evidence type="ECO:0000256" key="5">
    <source>
        <dbReference type="SAM" id="MobiDB-lite"/>
    </source>
</evidence>
<dbReference type="AlphaFoldDB" id="A0A9P3LZ78"/>
<dbReference type="GO" id="GO:0071949">
    <property type="term" value="F:FAD binding"/>
    <property type="evidence" value="ECO:0007669"/>
    <property type="project" value="InterPro"/>
</dbReference>
<keyword evidence="3" id="KW-0274">FAD</keyword>
<sequence length="530" mass="58190">MTHNKNIKVLIVGAGTSGLMLALLLEIAGIDYLLLEKKSTFLPPSRTCVLSAVVLPLLEQLGFLREIEANSLPARKFKIKRQGNMDETVGEFDGSIFEQRYGYPTLVLPRPAFYNVLLRGVPKQKILLGKRVLSTTQSDQGVLVRCADGSTYSGDLLVGADGPNSAVRANLYRQIDAAKKAAAAQVAAAKAAAAAAFSNSLASSTPVHKSSSRDGEDGMTEPLTSVKAKSGSAKVTMVHHSGSGTSLYEEEDRGERAWTVMGITQPLDRILYPDLDLPYSDFVIVMGQKNKHTYWCMPTANRRLQWTITTPIEKSDKAMGDDGFKASEFGQEAIDEMCSKYEHYVCPYGGTMADIFRQSPRPLMSKVLVQEKIYDIWHSQRTVLLGNACHKFPPSAGMIDNINISESAALANLIYQLESNSMSEIRSALTRYQQEREPYARGALLLSKQLFAIFAEQGLVAGINRKLALSKATEGAHRKLNDQAHKDRPQVVFLPMVPHRGIFVRRDPPVLRGIHQQPHTPPGSTSSLSS</sequence>
<dbReference type="EMBL" id="BQFW01000012">
    <property type="protein sequence ID" value="GJJ76211.1"/>
    <property type="molecule type" value="Genomic_DNA"/>
</dbReference>
<dbReference type="InterPro" id="IPR002938">
    <property type="entry name" value="FAD-bd"/>
</dbReference>
<dbReference type="OrthoDB" id="10029326at2759"/>
<feature type="transmembrane region" description="Helical" evidence="6">
    <location>
        <begin position="9"/>
        <end position="35"/>
    </location>
</feature>
<keyword evidence="6" id="KW-1133">Transmembrane helix</keyword>
<feature type="region of interest" description="Disordered" evidence="5">
    <location>
        <begin position="203"/>
        <end position="235"/>
    </location>
</feature>
<dbReference type="Proteomes" id="UP000827284">
    <property type="component" value="Unassembled WGS sequence"/>
</dbReference>
<feature type="domain" description="FAD-binding" evidence="7">
    <location>
        <begin position="7"/>
        <end position="226"/>
    </location>
</feature>